<dbReference type="AlphaFoldDB" id="A0A0L8FRN6"/>
<keyword evidence="3" id="KW-0812">Transmembrane</keyword>
<organism evidence="7">
    <name type="scientific">Octopus bimaculoides</name>
    <name type="common">California two-spotted octopus</name>
    <dbReference type="NCBI Taxonomy" id="37653"/>
    <lineage>
        <taxon>Eukaryota</taxon>
        <taxon>Metazoa</taxon>
        <taxon>Spiralia</taxon>
        <taxon>Lophotrochozoa</taxon>
        <taxon>Mollusca</taxon>
        <taxon>Cephalopoda</taxon>
        <taxon>Coleoidea</taxon>
        <taxon>Octopodiformes</taxon>
        <taxon>Octopoda</taxon>
        <taxon>Incirrata</taxon>
        <taxon>Octopodidae</taxon>
        <taxon>Octopus</taxon>
    </lineage>
</organism>
<evidence type="ECO:0000313" key="7">
    <source>
        <dbReference type="EMBL" id="KOF67344.1"/>
    </source>
</evidence>
<comment type="similarity">
    <text evidence="2">Belongs to the CD225/Dispanin family.</text>
</comment>
<sequence length="53" mass="5860">MVTAILVTLFCFLPTGIPAIIYADKANTLFQCGNTTRATLANKKATHQNIHRR</sequence>
<dbReference type="GO" id="GO:0016020">
    <property type="term" value="C:membrane"/>
    <property type="evidence" value="ECO:0007669"/>
    <property type="project" value="UniProtKB-SubCell"/>
</dbReference>
<dbReference type="InterPro" id="IPR007593">
    <property type="entry name" value="CD225/Dispanin_fam"/>
</dbReference>
<evidence type="ECO:0000256" key="5">
    <source>
        <dbReference type="ARBA" id="ARBA00023136"/>
    </source>
</evidence>
<evidence type="ECO:0000256" key="4">
    <source>
        <dbReference type="ARBA" id="ARBA00022989"/>
    </source>
</evidence>
<comment type="subcellular location">
    <subcellularLocation>
        <location evidence="1">Membrane</location>
    </subcellularLocation>
</comment>
<gene>
    <name evidence="7" type="ORF">OCBIM_22009912mg</name>
</gene>
<evidence type="ECO:0000256" key="1">
    <source>
        <dbReference type="ARBA" id="ARBA00004370"/>
    </source>
</evidence>
<protein>
    <recommendedName>
        <fullName evidence="8">G-protein coupled receptors family 1 profile domain-containing protein</fullName>
    </recommendedName>
</protein>
<keyword evidence="4" id="KW-1133">Transmembrane helix</keyword>
<name>A0A0L8FRN6_OCTBM</name>
<keyword evidence="5" id="KW-0472">Membrane</keyword>
<evidence type="ECO:0000256" key="6">
    <source>
        <dbReference type="SAM" id="SignalP"/>
    </source>
</evidence>
<accession>A0A0L8FRN6</accession>
<proteinExistence type="inferred from homology"/>
<reference evidence="7" key="1">
    <citation type="submission" date="2015-07" db="EMBL/GenBank/DDBJ databases">
        <title>MeaNS - Measles Nucleotide Surveillance Program.</title>
        <authorList>
            <person name="Tran T."/>
            <person name="Druce J."/>
        </authorList>
    </citation>
    <scope>NUCLEOTIDE SEQUENCE</scope>
    <source>
        <strain evidence="7">UCB-OBI-ISO-001</strain>
        <tissue evidence="7">Gonad</tissue>
    </source>
</reference>
<feature type="chain" id="PRO_5005582543" description="G-protein coupled receptors family 1 profile domain-containing protein" evidence="6">
    <location>
        <begin position="20"/>
        <end position="53"/>
    </location>
</feature>
<evidence type="ECO:0000256" key="2">
    <source>
        <dbReference type="ARBA" id="ARBA00006843"/>
    </source>
</evidence>
<feature type="signal peptide" evidence="6">
    <location>
        <begin position="1"/>
        <end position="19"/>
    </location>
</feature>
<dbReference type="Pfam" id="PF04505">
    <property type="entry name" value="CD225"/>
    <property type="match status" value="1"/>
</dbReference>
<dbReference type="EMBL" id="KQ427153">
    <property type="protein sequence ID" value="KOF67344.1"/>
    <property type="molecule type" value="Genomic_DNA"/>
</dbReference>
<evidence type="ECO:0008006" key="8">
    <source>
        <dbReference type="Google" id="ProtNLM"/>
    </source>
</evidence>
<keyword evidence="6" id="KW-0732">Signal</keyword>
<evidence type="ECO:0000256" key="3">
    <source>
        <dbReference type="ARBA" id="ARBA00022692"/>
    </source>
</evidence>